<feature type="transmembrane region" description="Helical" evidence="2">
    <location>
        <begin position="135"/>
        <end position="154"/>
    </location>
</feature>
<feature type="transmembrane region" description="Helical" evidence="2">
    <location>
        <begin position="21"/>
        <end position="42"/>
    </location>
</feature>
<feature type="domain" description="Oxidoreductase molybdopterin-binding" evidence="3">
    <location>
        <begin position="271"/>
        <end position="417"/>
    </location>
</feature>
<dbReference type="GO" id="GO:0006790">
    <property type="term" value="P:sulfur compound metabolic process"/>
    <property type="evidence" value="ECO:0007669"/>
    <property type="project" value="TreeGrafter"/>
</dbReference>
<dbReference type="STRING" id="1300347.I601_1853"/>
<feature type="transmembrane region" description="Helical" evidence="2">
    <location>
        <begin position="197"/>
        <end position="219"/>
    </location>
</feature>
<dbReference type="AlphaFoldDB" id="A0A1A9GJ51"/>
<dbReference type="SUPFAM" id="SSF81296">
    <property type="entry name" value="E set domains"/>
    <property type="match status" value="1"/>
</dbReference>
<protein>
    <submittedName>
        <fullName evidence="4">TMAO/DMSO reductase</fullName>
    </submittedName>
</protein>
<evidence type="ECO:0000256" key="2">
    <source>
        <dbReference type="SAM" id="Phobius"/>
    </source>
</evidence>
<keyword evidence="5" id="KW-1185">Reference proteome</keyword>
<dbReference type="InterPro" id="IPR036374">
    <property type="entry name" value="OxRdtase_Mopterin-bd_sf"/>
</dbReference>
<feature type="region of interest" description="Disordered" evidence="1">
    <location>
        <begin position="162"/>
        <end position="189"/>
    </location>
</feature>
<dbReference type="PANTHER" id="PTHR19372">
    <property type="entry name" value="SULFITE REDUCTASE"/>
    <property type="match status" value="1"/>
</dbReference>
<gene>
    <name evidence="4" type="ORF">I601_1853</name>
</gene>
<dbReference type="PANTHER" id="PTHR19372:SF7">
    <property type="entry name" value="SULFITE OXIDASE, MITOCHONDRIAL"/>
    <property type="match status" value="1"/>
</dbReference>
<dbReference type="InterPro" id="IPR000572">
    <property type="entry name" value="OxRdtase_Mopterin-bd_dom"/>
</dbReference>
<dbReference type="OrthoDB" id="9795587at2"/>
<dbReference type="GO" id="GO:0043546">
    <property type="term" value="F:molybdopterin cofactor binding"/>
    <property type="evidence" value="ECO:0007669"/>
    <property type="project" value="TreeGrafter"/>
</dbReference>
<keyword evidence="2" id="KW-0472">Membrane</keyword>
<dbReference type="Pfam" id="PF00174">
    <property type="entry name" value="Oxidored_molyb"/>
    <property type="match status" value="1"/>
</dbReference>
<sequence length="547" mass="57432">MPEQHAWGRVGHNRGVEARAGLWRLAGLVAGLAGLATSYTAAMVLTIRESPVVAIAEGVIRLTPGPVADFVIRFFGASNKALLLVMIFLIAGLVFAALGRAARTRWWVPLAGYSVLALLTAAAVIAQRGSTTVDLLPVVVGYLTWLLVLALLVAPLRRADRAADPAGVGGPVATEAPEPRTDAYGDGAATPQGRRTFLVRAVLVAGAAVAVAGAGKVLGTGRRAVEETRRLLRIEGAGLTPAPRGASLGLQAIAPWQTPNDEFYLIHTALVVPAIAPVDWSLRIHGMVEREIVLTYDDLLARERTEAWVTLNCVSNPVGGDLVGNALWTGVLTSELLAEAGVLDGADAVLQTSEDGWTCGTPLAALTDDRGAMLAVAMNGEALPIEHGFPVRTLVPGLYGYVSATKWVVDLEVTRFADFSAYWTQRGWGEQGPVKIASRIDVPRSGESLPAGKIAFGGVAWMQGTGVSAVEFSVDDGEWVPATLGKVPSADTWVQWAGTTDVAPGDHVVRVRATDADGNVQTDVERDVLPDGATGLDAVDFTATDTD</sequence>
<feature type="transmembrane region" description="Helical" evidence="2">
    <location>
        <begin position="110"/>
        <end position="129"/>
    </location>
</feature>
<dbReference type="KEGG" id="ndk:I601_1853"/>
<dbReference type="Gene3D" id="2.60.40.650">
    <property type="match status" value="1"/>
</dbReference>
<keyword evidence="2" id="KW-1133">Transmembrane helix</keyword>
<dbReference type="SUPFAM" id="SSF56524">
    <property type="entry name" value="Oxidoreductase molybdopterin-binding domain"/>
    <property type="match status" value="1"/>
</dbReference>
<reference evidence="4 5" key="1">
    <citation type="submission" date="2016-03" db="EMBL/GenBank/DDBJ databases">
        <title>Complete genome sequence of a soil Actinobacterium, Nocardioides dokdonensis FR1436.</title>
        <authorList>
            <person name="Kwon S.-K."/>
            <person name="Kim K."/>
            <person name="Kim J.F."/>
        </authorList>
    </citation>
    <scope>NUCLEOTIDE SEQUENCE [LARGE SCALE GENOMIC DNA]</scope>
    <source>
        <strain evidence="4 5">FR1436</strain>
    </source>
</reference>
<dbReference type="GO" id="GO:0008482">
    <property type="term" value="F:sulfite oxidase activity"/>
    <property type="evidence" value="ECO:0007669"/>
    <property type="project" value="TreeGrafter"/>
</dbReference>
<keyword evidence="2" id="KW-0812">Transmembrane</keyword>
<dbReference type="PATRIC" id="fig|1300347.3.peg.1855"/>
<name>A0A1A9GJ51_9ACTN</name>
<proteinExistence type="predicted"/>
<organism evidence="4 5">
    <name type="scientific">Nocardioides dokdonensis FR1436</name>
    <dbReference type="NCBI Taxonomy" id="1300347"/>
    <lineage>
        <taxon>Bacteria</taxon>
        <taxon>Bacillati</taxon>
        <taxon>Actinomycetota</taxon>
        <taxon>Actinomycetes</taxon>
        <taxon>Propionibacteriales</taxon>
        <taxon>Nocardioidaceae</taxon>
        <taxon>Nocardioides</taxon>
    </lineage>
</organism>
<evidence type="ECO:0000313" key="5">
    <source>
        <dbReference type="Proteomes" id="UP000077868"/>
    </source>
</evidence>
<feature type="transmembrane region" description="Helical" evidence="2">
    <location>
        <begin position="81"/>
        <end position="98"/>
    </location>
</feature>
<dbReference type="EMBL" id="CP015079">
    <property type="protein sequence ID" value="ANH38284.1"/>
    <property type="molecule type" value="Genomic_DNA"/>
</dbReference>
<evidence type="ECO:0000259" key="3">
    <source>
        <dbReference type="Pfam" id="PF00174"/>
    </source>
</evidence>
<dbReference type="GO" id="GO:0020037">
    <property type="term" value="F:heme binding"/>
    <property type="evidence" value="ECO:0007669"/>
    <property type="project" value="TreeGrafter"/>
</dbReference>
<dbReference type="Proteomes" id="UP000077868">
    <property type="component" value="Chromosome"/>
</dbReference>
<evidence type="ECO:0000313" key="4">
    <source>
        <dbReference type="EMBL" id="ANH38284.1"/>
    </source>
</evidence>
<dbReference type="InterPro" id="IPR014756">
    <property type="entry name" value="Ig_E-set"/>
</dbReference>
<evidence type="ECO:0000256" key="1">
    <source>
        <dbReference type="SAM" id="MobiDB-lite"/>
    </source>
</evidence>
<dbReference type="Gene3D" id="3.90.420.10">
    <property type="entry name" value="Oxidoreductase, molybdopterin-binding domain"/>
    <property type="match status" value="1"/>
</dbReference>
<accession>A0A1A9GJ51</accession>